<dbReference type="Pfam" id="PF00563">
    <property type="entry name" value="EAL"/>
    <property type="match status" value="1"/>
</dbReference>
<dbReference type="AlphaFoldDB" id="A0A418SKK1"/>
<sequence length="273" mass="30396">MVGIKANWSDLEPGFEDPLRSALTLDAESMPNEIAKALYKGNVAMAFQPVSRCDDPSRIAYYEGQLRLFDESDRVLPLRDYKAPVAGTLTARQLDCKALEIGLAALRDNSDIRLSINMSARSVGFREWIATLQSHFTASPHIGERLIFEVTERSAMLVPELTAAFMHDLQNEGVCFALDEFGSGAAELRHMRDFYFDIVKLCGAYVPNIYNDADNKVLVRALVMIAQQFEMVMVADQVSDPRESAWLAANGVDYIQGNLVGPATLYPPWAPRK</sequence>
<dbReference type="CDD" id="cd01948">
    <property type="entry name" value="EAL"/>
    <property type="match status" value="1"/>
</dbReference>
<dbReference type="EC" id="3.1.4.52" evidence="1"/>
<protein>
    <submittedName>
        <fullName evidence="1">Cyclic di-GMP phosphodiesterase PdeF</fullName>
        <ecNumber evidence="1">3.1.4.52</ecNumber>
    </submittedName>
</protein>
<dbReference type="InterPro" id="IPR035919">
    <property type="entry name" value="EAL_sf"/>
</dbReference>
<evidence type="ECO:0000313" key="1">
    <source>
        <dbReference type="EMBL" id="QPM90691.1"/>
    </source>
</evidence>
<dbReference type="SUPFAM" id="SSF141868">
    <property type="entry name" value="EAL domain-like"/>
    <property type="match status" value="1"/>
</dbReference>
<dbReference type="EMBL" id="CP060436">
    <property type="protein sequence ID" value="QPM90691.1"/>
    <property type="molecule type" value="Genomic_DNA"/>
</dbReference>
<reference evidence="1 2" key="1">
    <citation type="submission" date="2020-08" db="EMBL/GenBank/DDBJ databases">
        <title>Genome sequence of Rhodobacteraceae bacterium Lw-13e.</title>
        <authorList>
            <person name="Poehlein A."/>
            <person name="Wolter L."/>
            <person name="Daniel R."/>
            <person name="Brinkhoff T."/>
        </authorList>
    </citation>
    <scope>NUCLEOTIDE SEQUENCE [LARGE SCALE GENOMIC DNA]</scope>
    <source>
        <strain evidence="1 2">Lw-13e</strain>
    </source>
</reference>
<name>A0A418SKK1_9RHOB</name>
<dbReference type="GO" id="GO:0071111">
    <property type="term" value="F:cyclic-guanylate-specific phosphodiesterase activity"/>
    <property type="evidence" value="ECO:0007669"/>
    <property type="project" value="UniProtKB-EC"/>
</dbReference>
<gene>
    <name evidence="1" type="primary">pdeF</name>
    <name evidence="1" type="ORF">PSAL_019300</name>
</gene>
<dbReference type="SMART" id="SM00052">
    <property type="entry name" value="EAL"/>
    <property type="match status" value="1"/>
</dbReference>
<accession>A0A418SKK1</accession>
<dbReference type="Gene3D" id="3.20.20.450">
    <property type="entry name" value="EAL domain"/>
    <property type="match status" value="1"/>
</dbReference>
<dbReference type="PANTHER" id="PTHR33121">
    <property type="entry name" value="CYCLIC DI-GMP PHOSPHODIESTERASE PDEF"/>
    <property type="match status" value="1"/>
</dbReference>
<dbReference type="RefSeq" id="WP_196222697.1">
    <property type="nucleotide sequence ID" value="NZ_CP060436.1"/>
</dbReference>
<dbReference type="KEGG" id="palw:PSAL_019300"/>
<organism evidence="1 2">
    <name type="scientific">Pseudooceanicola algae</name>
    <dbReference type="NCBI Taxonomy" id="1537215"/>
    <lineage>
        <taxon>Bacteria</taxon>
        <taxon>Pseudomonadati</taxon>
        <taxon>Pseudomonadota</taxon>
        <taxon>Alphaproteobacteria</taxon>
        <taxon>Rhodobacterales</taxon>
        <taxon>Paracoccaceae</taxon>
        <taxon>Pseudooceanicola</taxon>
    </lineage>
</organism>
<dbReference type="PROSITE" id="PS50883">
    <property type="entry name" value="EAL"/>
    <property type="match status" value="1"/>
</dbReference>
<proteinExistence type="predicted"/>
<dbReference type="InterPro" id="IPR050706">
    <property type="entry name" value="Cyclic-di-GMP_PDE-like"/>
</dbReference>
<dbReference type="PANTHER" id="PTHR33121:SF79">
    <property type="entry name" value="CYCLIC DI-GMP PHOSPHODIESTERASE PDED-RELATED"/>
    <property type="match status" value="1"/>
</dbReference>
<dbReference type="InterPro" id="IPR001633">
    <property type="entry name" value="EAL_dom"/>
</dbReference>
<dbReference type="Proteomes" id="UP000283786">
    <property type="component" value="Chromosome"/>
</dbReference>
<evidence type="ECO:0000313" key="2">
    <source>
        <dbReference type="Proteomes" id="UP000283786"/>
    </source>
</evidence>
<keyword evidence="1" id="KW-0378">Hydrolase</keyword>
<keyword evidence="2" id="KW-1185">Reference proteome</keyword>